<protein>
    <submittedName>
        <fullName evidence="4">Alpha/beta hydrolase</fullName>
    </submittedName>
</protein>
<dbReference type="GO" id="GO:0016787">
    <property type="term" value="F:hydrolase activity"/>
    <property type="evidence" value="ECO:0007669"/>
    <property type="project" value="UniProtKB-KW"/>
</dbReference>
<keyword evidence="5" id="KW-1185">Reference proteome</keyword>
<dbReference type="InterPro" id="IPR029058">
    <property type="entry name" value="AB_hydrolase_fold"/>
</dbReference>
<keyword evidence="2 4" id="KW-0378">Hydrolase</keyword>
<evidence type="ECO:0000313" key="5">
    <source>
        <dbReference type="Proteomes" id="UP001596116"/>
    </source>
</evidence>
<dbReference type="RefSeq" id="WP_379881260.1">
    <property type="nucleotide sequence ID" value="NZ_JBHPON010000003.1"/>
</dbReference>
<dbReference type="InterPro" id="IPR002168">
    <property type="entry name" value="Lipase_GDXG_HIS_AS"/>
</dbReference>
<comment type="similarity">
    <text evidence="1">Belongs to the 'GDXG' lipolytic enzyme family.</text>
</comment>
<evidence type="ECO:0000259" key="3">
    <source>
        <dbReference type="Pfam" id="PF07859"/>
    </source>
</evidence>
<name>A0ABW1KZD2_9PROT</name>
<dbReference type="Gene3D" id="3.40.50.1820">
    <property type="entry name" value="alpha/beta hydrolase"/>
    <property type="match status" value="1"/>
</dbReference>
<comment type="caution">
    <text evidence="4">The sequence shown here is derived from an EMBL/GenBank/DDBJ whole genome shotgun (WGS) entry which is preliminary data.</text>
</comment>
<evidence type="ECO:0000313" key="4">
    <source>
        <dbReference type="EMBL" id="MFC6037344.1"/>
    </source>
</evidence>
<proteinExistence type="inferred from homology"/>
<sequence length="318" mass="34588">MTSIETGSAEINDVDPAIREFHRIMNSDYARNSVGFDGGAVARRHIAEQVRAPWRAGGPAMAGVEETKTPSGVGLRIYTPHNVKPGKILLYMHGGGWVMFSLDTHDRLMREYAHRSGVVVVGVDYALSPEEIYPRALDDICSAYEWIAGGGLGASVEAPSIILGGDSAGANLAIATAMRLRDEGRRTPDGLLLNYGAFDTQERPSHMHYDGDNYMLTRAEMAAFWRDYLGGESPEGCVYARPLRLDGAGLPPTFMCIAECDILRDENCEMAALLRKAGVDVEEHVYAGATHSFLEAVSISSIAEKAFDDAAAWLKKTM</sequence>
<dbReference type="Pfam" id="PF07859">
    <property type="entry name" value="Abhydrolase_3"/>
    <property type="match status" value="1"/>
</dbReference>
<accession>A0ABW1KZD2</accession>
<reference evidence="4 5" key="1">
    <citation type="submission" date="2024-09" db="EMBL/GenBank/DDBJ databases">
        <authorList>
            <person name="Zhang Z.-H."/>
        </authorList>
    </citation>
    <scope>NUCLEOTIDE SEQUENCE [LARGE SCALE GENOMIC DNA]</scope>
    <source>
        <strain evidence="4 5">HHTR114</strain>
    </source>
</reference>
<dbReference type="PANTHER" id="PTHR48081">
    <property type="entry name" value="AB HYDROLASE SUPERFAMILY PROTEIN C4A8.06C"/>
    <property type="match status" value="1"/>
</dbReference>
<dbReference type="EMBL" id="JBHPON010000003">
    <property type="protein sequence ID" value="MFC6037344.1"/>
    <property type="molecule type" value="Genomic_DNA"/>
</dbReference>
<feature type="domain" description="Alpha/beta hydrolase fold-3" evidence="3">
    <location>
        <begin position="89"/>
        <end position="294"/>
    </location>
</feature>
<gene>
    <name evidence="4" type="ORF">ACFMB1_17435</name>
</gene>
<organism evidence="4 5">
    <name type="scientific">Hyphococcus aureus</name>
    <dbReference type="NCBI Taxonomy" id="2666033"/>
    <lineage>
        <taxon>Bacteria</taxon>
        <taxon>Pseudomonadati</taxon>
        <taxon>Pseudomonadota</taxon>
        <taxon>Alphaproteobacteria</taxon>
        <taxon>Parvularculales</taxon>
        <taxon>Parvularculaceae</taxon>
        <taxon>Hyphococcus</taxon>
    </lineage>
</organism>
<dbReference type="PROSITE" id="PS01173">
    <property type="entry name" value="LIPASE_GDXG_HIS"/>
    <property type="match status" value="1"/>
</dbReference>
<dbReference type="InterPro" id="IPR013094">
    <property type="entry name" value="AB_hydrolase_3"/>
</dbReference>
<dbReference type="PANTHER" id="PTHR48081:SF8">
    <property type="entry name" value="ALPHA_BETA HYDROLASE FOLD-3 DOMAIN-CONTAINING PROTEIN-RELATED"/>
    <property type="match status" value="1"/>
</dbReference>
<evidence type="ECO:0000256" key="2">
    <source>
        <dbReference type="ARBA" id="ARBA00022801"/>
    </source>
</evidence>
<dbReference type="SUPFAM" id="SSF53474">
    <property type="entry name" value="alpha/beta-Hydrolases"/>
    <property type="match status" value="1"/>
</dbReference>
<evidence type="ECO:0000256" key="1">
    <source>
        <dbReference type="ARBA" id="ARBA00010515"/>
    </source>
</evidence>
<dbReference type="Proteomes" id="UP001596116">
    <property type="component" value="Unassembled WGS sequence"/>
</dbReference>
<dbReference type="InterPro" id="IPR050300">
    <property type="entry name" value="GDXG_lipolytic_enzyme"/>
</dbReference>